<feature type="coiled-coil region" evidence="1">
    <location>
        <begin position="82"/>
        <end position="142"/>
    </location>
</feature>
<dbReference type="Proteomes" id="UP001295684">
    <property type="component" value="Unassembled WGS sequence"/>
</dbReference>
<feature type="compositionally biased region" description="Basic and acidic residues" evidence="2">
    <location>
        <begin position="721"/>
        <end position="730"/>
    </location>
</feature>
<sequence>MMENMHNFKLESSKNSVNKSIGDISFDDVSQNDVKPKRVIFSRPSGAGYCSELGLNDILSPQNNPFKKSSDVFQRSKKCPKCVKLIKLVKKLQEKNRDKRNKFKKYCSEILTQIQEVIKPRLDKYFNNQQKYENLLKSLLSNTQDIFTNLQRNHQVELAELIYSVTEKLVKDLGVLHSNLEQNERLKGQYKASKMYDYLHANEAKYQRILKEYNQLSHLNAGKSRGAAFWKCSPLWLGFKRAKTSRSPMSVPTPFEITSDIKKTLLNYDNQIKSISQKIKSKQNVLKEIGIKRTRLTSFLAKNNTGESEQRETPNTKPLHHRSLSMVLPHMKGPKFNCIRKNSIDENLNSSNTSNRSMLIGYHKGINSEIELKMTMKGLKTSIEHEIKSLIRRKKELEKRKEFEESQINDVSASFISYESKTVNMEKQKGSVLLQNSFLENELKERDSEVSELVKEINNKYKNRKKLSVSLNISNSGLNIEKNQSIDLKNEHVASGGITQDTRFQTNDSARETSEIMKNFFSTFSNKLEEALVSQKVNSTDEKKVNTQRVNKRDKFMMPESPSLYGIEADLFSEREINEEMLNIDDSLSDVPVKDCTNIEEGFDISNNLSIEESEMILDNLEFLSPMMKKSSKDVSNGSGKVNGATPSFKQNYLQRQNEFKLARNRVKSSINFDGHSNVPHFELGNIPEEIDESKNFSETTQNNFGNCSNSRENSVVKEEFNWNKSESRSKSNSGKKVSNSSDQEFGKLTTAFDKFMKVKCSEQVITGSGERLTFSKKDEGPTVNQVMTPEKKTREIQHLLGSGKLTKNQSICSSKQSRSICKRAPSISSQSRGESVEKQHTSSFGATPLSTTGEKEARSLIYQNNSTL</sequence>
<dbReference type="EMBL" id="CAMPGE010026557">
    <property type="protein sequence ID" value="CAI2384239.1"/>
    <property type="molecule type" value="Genomic_DNA"/>
</dbReference>
<keyword evidence="1" id="KW-0175">Coiled coil</keyword>
<feature type="coiled-coil region" evidence="1">
    <location>
        <begin position="380"/>
        <end position="456"/>
    </location>
</feature>
<accession>A0AAD1Y486</accession>
<dbReference type="AlphaFoldDB" id="A0AAD1Y486"/>
<evidence type="ECO:0000313" key="3">
    <source>
        <dbReference type="EMBL" id="CAI2384239.1"/>
    </source>
</evidence>
<evidence type="ECO:0000313" key="4">
    <source>
        <dbReference type="Proteomes" id="UP001295684"/>
    </source>
</evidence>
<evidence type="ECO:0000256" key="1">
    <source>
        <dbReference type="SAM" id="Coils"/>
    </source>
</evidence>
<feature type="compositionally biased region" description="Low complexity" evidence="2">
    <location>
        <begin position="731"/>
        <end position="742"/>
    </location>
</feature>
<evidence type="ECO:0000256" key="2">
    <source>
        <dbReference type="SAM" id="MobiDB-lite"/>
    </source>
</evidence>
<proteinExistence type="predicted"/>
<organism evidence="3 4">
    <name type="scientific">Euplotes crassus</name>
    <dbReference type="NCBI Taxonomy" id="5936"/>
    <lineage>
        <taxon>Eukaryota</taxon>
        <taxon>Sar</taxon>
        <taxon>Alveolata</taxon>
        <taxon>Ciliophora</taxon>
        <taxon>Intramacronucleata</taxon>
        <taxon>Spirotrichea</taxon>
        <taxon>Hypotrichia</taxon>
        <taxon>Euplotida</taxon>
        <taxon>Euplotidae</taxon>
        <taxon>Moneuplotes</taxon>
    </lineage>
</organism>
<feature type="region of interest" description="Disordered" evidence="2">
    <location>
        <begin position="823"/>
        <end position="869"/>
    </location>
</feature>
<name>A0AAD1Y486_EUPCR</name>
<feature type="compositionally biased region" description="Polar residues" evidence="2">
    <location>
        <begin position="842"/>
        <end position="853"/>
    </location>
</feature>
<keyword evidence="4" id="KW-1185">Reference proteome</keyword>
<comment type="caution">
    <text evidence="3">The sequence shown here is derived from an EMBL/GenBank/DDBJ whole genome shotgun (WGS) entry which is preliminary data.</text>
</comment>
<reference evidence="3" key="1">
    <citation type="submission" date="2023-07" db="EMBL/GenBank/DDBJ databases">
        <authorList>
            <consortium name="AG Swart"/>
            <person name="Singh M."/>
            <person name="Singh A."/>
            <person name="Seah K."/>
            <person name="Emmerich C."/>
        </authorList>
    </citation>
    <scope>NUCLEOTIDE SEQUENCE</scope>
    <source>
        <strain evidence="3">DP1</strain>
    </source>
</reference>
<protein>
    <submittedName>
        <fullName evidence="3">Uncharacterized protein</fullName>
    </submittedName>
</protein>
<gene>
    <name evidence="3" type="ORF">ECRASSUSDP1_LOCUS25761</name>
</gene>
<feature type="region of interest" description="Disordered" evidence="2">
    <location>
        <begin position="721"/>
        <end position="743"/>
    </location>
</feature>